<evidence type="ECO:0000259" key="1">
    <source>
        <dbReference type="Pfam" id="PF14534"/>
    </source>
</evidence>
<protein>
    <submittedName>
        <fullName evidence="2">Ketosteroid isomerase-like protein</fullName>
    </submittedName>
</protein>
<dbReference type="InterPro" id="IPR027843">
    <property type="entry name" value="DUF4440"/>
</dbReference>
<gene>
    <name evidence="2" type="ORF">LY08_01241</name>
</gene>
<dbReference type="OrthoDB" id="1440073at2"/>
<dbReference type="EMBL" id="QLLO01000003">
    <property type="protein sequence ID" value="RAJ16381.1"/>
    <property type="molecule type" value="Genomic_DNA"/>
</dbReference>
<dbReference type="SUPFAM" id="SSF54427">
    <property type="entry name" value="NTF2-like"/>
    <property type="match status" value="1"/>
</dbReference>
<organism evidence="2 3">
    <name type="scientific">Olleya aquimaris</name>
    <dbReference type="NCBI Taxonomy" id="639310"/>
    <lineage>
        <taxon>Bacteria</taxon>
        <taxon>Pseudomonadati</taxon>
        <taxon>Bacteroidota</taxon>
        <taxon>Flavobacteriia</taxon>
        <taxon>Flavobacteriales</taxon>
        <taxon>Flavobacteriaceae</taxon>
    </lineage>
</organism>
<comment type="caution">
    <text evidence="2">The sequence shown here is derived from an EMBL/GenBank/DDBJ whole genome shotgun (WGS) entry which is preliminary data.</text>
</comment>
<dbReference type="Proteomes" id="UP000248703">
    <property type="component" value="Unassembled WGS sequence"/>
</dbReference>
<evidence type="ECO:0000313" key="2">
    <source>
        <dbReference type="EMBL" id="RAJ16381.1"/>
    </source>
</evidence>
<evidence type="ECO:0000313" key="3">
    <source>
        <dbReference type="Proteomes" id="UP000248703"/>
    </source>
</evidence>
<accession>A0A327RID9</accession>
<dbReference type="PROSITE" id="PS51257">
    <property type="entry name" value="PROKAR_LIPOPROTEIN"/>
    <property type="match status" value="1"/>
</dbReference>
<keyword evidence="2" id="KW-0413">Isomerase</keyword>
<sequence length="162" mass="17641">MKTNIKLFGILVLAAVLFSACETKEKEVAVDKDALTAELQAMEDAFAAGQKAKDADAVVAYYSDDAISYGQNEKPRVGKAAIKADMEEGFAKDTLGHYNVYKVVDVFADGDLAVEVGSWTRYDSSGSEVNNGHYMSVFEKRDGKYVCVRDMGSTATPLKKDE</sequence>
<feature type="domain" description="DUF4440" evidence="1">
    <location>
        <begin position="39"/>
        <end position="146"/>
    </location>
</feature>
<dbReference type="AlphaFoldDB" id="A0A327RID9"/>
<dbReference type="InterPro" id="IPR032710">
    <property type="entry name" value="NTF2-like_dom_sf"/>
</dbReference>
<dbReference type="RefSeq" id="WP_111659569.1">
    <property type="nucleotide sequence ID" value="NZ_QLLO01000003.1"/>
</dbReference>
<keyword evidence="3" id="KW-1185">Reference proteome</keyword>
<dbReference type="GO" id="GO:0016853">
    <property type="term" value="F:isomerase activity"/>
    <property type="evidence" value="ECO:0007669"/>
    <property type="project" value="UniProtKB-KW"/>
</dbReference>
<proteinExistence type="predicted"/>
<dbReference type="Pfam" id="PF14534">
    <property type="entry name" value="DUF4440"/>
    <property type="match status" value="1"/>
</dbReference>
<name>A0A327RID9_9FLAO</name>
<reference evidence="2 3" key="1">
    <citation type="submission" date="2018-06" db="EMBL/GenBank/DDBJ databases">
        <title>Genomic Encyclopedia of Archaeal and Bacterial Type Strains, Phase II (KMG-II): from individual species to whole genera.</title>
        <authorList>
            <person name="Goeker M."/>
        </authorList>
    </citation>
    <scope>NUCLEOTIDE SEQUENCE [LARGE SCALE GENOMIC DNA]</scope>
    <source>
        <strain evidence="2 3">DSM 24464</strain>
    </source>
</reference>
<dbReference type="Gene3D" id="3.10.450.50">
    <property type="match status" value="1"/>
</dbReference>